<dbReference type="AlphaFoldDB" id="A0A8H1LKU6"/>
<keyword evidence="2" id="KW-0255">Endonuclease</keyword>
<evidence type="ECO:0000313" key="2">
    <source>
        <dbReference type="EMBL" id="TGG86362.1"/>
    </source>
</evidence>
<evidence type="ECO:0000313" key="3">
    <source>
        <dbReference type="Proteomes" id="UP000298111"/>
    </source>
</evidence>
<dbReference type="GO" id="GO:0004527">
    <property type="term" value="F:exonuclease activity"/>
    <property type="evidence" value="ECO:0007669"/>
    <property type="project" value="UniProtKB-KW"/>
</dbReference>
<accession>A0A8H1LKU6</accession>
<comment type="caution">
    <text evidence="2">The sequence shown here is derived from an EMBL/GenBank/DDBJ whole genome shotgun (WGS) entry which is preliminary data.</text>
</comment>
<gene>
    <name evidence="2" type="ORF">D8771_08400</name>
</gene>
<dbReference type="Pfam" id="PF03372">
    <property type="entry name" value="Exo_endo_phos"/>
    <property type="match status" value="1"/>
</dbReference>
<organism evidence="2 3">
    <name type="scientific">Streptomyces albus</name>
    <dbReference type="NCBI Taxonomy" id="1888"/>
    <lineage>
        <taxon>Bacteria</taxon>
        <taxon>Bacillati</taxon>
        <taxon>Actinomycetota</taxon>
        <taxon>Actinomycetes</taxon>
        <taxon>Kitasatosporales</taxon>
        <taxon>Streptomycetaceae</taxon>
        <taxon>Streptomyces</taxon>
    </lineage>
</organism>
<dbReference type="RefSeq" id="WP_135566802.1">
    <property type="nucleotide sequence ID" value="NZ_CP103060.1"/>
</dbReference>
<dbReference type="GeneID" id="75179617"/>
<proteinExistence type="predicted"/>
<keyword evidence="2" id="KW-0269">Exonuclease</keyword>
<evidence type="ECO:0000259" key="1">
    <source>
        <dbReference type="Pfam" id="PF03372"/>
    </source>
</evidence>
<dbReference type="GO" id="GO:0004519">
    <property type="term" value="F:endonuclease activity"/>
    <property type="evidence" value="ECO:0007669"/>
    <property type="project" value="UniProtKB-KW"/>
</dbReference>
<name>A0A8H1LKU6_9ACTN</name>
<dbReference type="SUPFAM" id="SSF56219">
    <property type="entry name" value="DNase I-like"/>
    <property type="match status" value="1"/>
</dbReference>
<dbReference type="EMBL" id="RCIY01000040">
    <property type="protein sequence ID" value="TGG86362.1"/>
    <property type="molecule type" value="Genomic_DNA"/>
</dbReference>
<sequence length="270" mass="30170">MRFVTLNTWGMRGEWKEREARFRERVEQLAPDILTLQETVHAPGNQQARRLLGDGFHIAEAREREPGRVGAPPGQGISAASRWPVGRVFEVDLNLTERTGDFACTCLVTEILAPQPLGRIWVANHFPDYQLDHERERRLQAAAVARQLEEIVAASPGHVVIAGDMDADAGADSIRFLTGRHVVDDFSVCYRDAWEAVHPHERLTTYSPSNPHQRDPDWPFRGIDHVMVRCAVAGPTLLATSCMRVFDRGPDTVSDHYGLAVDYEVAPSSS</sequence>
<feature type="domain" description="Endonuclease/exonuclease/phosphatase" evidence="1">
    <location>
        <begin position="4"/>
        <end position="256"/>
    </location>
</feature>
<dbReference type="Proteomes" id="UP000298111">
    <property type="component" value="Unassembled WGS sequence"/>
</dbReference>
<protein>
    <submittedName>
        <fullName evidence="2">Endonuclease/exonuclease/phosphatase family protein</fullName>
    </submittedName>
</protein>
<reference evidence="2 3" key="1">
    <citation type="submission" date="2018-10" db="EMBL/GenBank/DDBJ databases">
        <title>Isolation of pseudouridimycin from Streptomyces albus DSM 40763.</title>
        <authorList>
            <person name="Rosenqvist P."/>
            <person name="Metsae-Ketelae M."/>
            <person name="Virta P."/>
        </authorList>
    </citation>
    <scope>NUCLEOTIDE SEQUENCE [LARGE SCALE GENOMIC DNA]</scope>
    <source>
        <strain evidence="2 3">DSM 40763</strain>
    </source>
</reference>
<dbReference type="InterPro" id="IPR036691">
    <property type="entry name" value="Endo/exonu/phosph_ase_sf"/>
</dbReference>
<keyword evidence="2" id="KW-0540">Nuclease</keyword>
<dbReference type="InterPro" id="IPR005135">
    <property type="entry name" value="Endo/exonuclease/phosphatase"/>
</dbReference>
<dbReference type="Gene3D" id="3.60.10.10">
    <property type="entry name" value="Endonuclease/exonuclease/phosphatase"/>
    <property type="match status" value="1"/>
</dbReference>
<keyword evidence="2" id="KW-0378">Hydrolase</keyword>